<protein>
    <recommendedName>
        <fullName evidence="1">DUF4440 domain-containing protein</fullName>
    </recommendedName>
</protein>
<evidence type="ECO:0000313" key="3">
    <source>
        <dbReference type="Proteomes" id="UP000635565"/>
    </source>
</evidence>
<keyword evidence="3" id="KW-1185">Reference proteome</keyword>
<dbReference type="Proteomes" id="UP000635565">
    <property type="component" value="Unassembled WGS sequence"/>
</dbReference>
<dbReference type="SUPFAM" id="SSF54427">
    <property type="entry name" value="NTF2-like"/>
    <property type="match status" value="1"/>
</dbReference>
<gene>
    <name evidence="2" type="ORF">KSZ_55140</name>
</gene>
<dbReference type="InterPro" id="IPR011944">
    <property type="entry name" value="Steroid_delta5-4_isomerase"/>
</dbReference>
<feature type="domain" description="DUF4440" evidence="1">
    <location>
        <begin position="17"/>
        <end position="126"/>
    </location>
</feature>
<dbReference type="InterPro" id="IPR027843">
    <property type="entry name" value="DUF4440"/>
</dbReference>
<dbReference type="Pfam" id="PF14534">
    <property type="entry name" value="DUF4440"/>
    <property type="match status" value="1"/>
</dbReference>
<dbReference type="EMBL" id="BNJJ01000017">
    <property type="protein sequence ID" value="GHO87508.1"/>
    <property type="molecule type" value="Genomic_DNA"/>
</dbReference>
<name>A0ABQ3VNX2_9CHLR</name>
<dbReference type="Gene3D" id="3.10.450.50">
    <property type="match status" value="1"/>
</dbReference>
<organism evidence="2 3">
    <name type="scientific">Dictyobacter formicarum</name>
    <dbReference type="NCBI Taxonomy" id="2778368"/>
    <lineage>
        <taxon>Bacteria</taxon>
        <taxon>Bacillati</taxon>
        <taxon>Chloroflexota</taxon>
        <taxon>Ktedonobacteria</taxon>
        <taxon>Ktedonobacterales</taxon>
        <taxon>Dictyobacteraceae</taxon>
        <taxon>Dictyobacter</taxon>
    </lineage>
</organism>
<comment type="caution">
    <text evidence="2">The sequence shown here is derived from an EMBL/GenBank/DDBJ whole genome shotgun (WGS) entry which is preliminary data.</text>
</comment>
<dbReference type="RefSeq" id="WP_201365068.1">
    <property type="nucleotide sequence ID" value="NZ_BNJJ01000017.1"/>
</dbReference>
<reference evidence="2 3" key="1">
    <citation type="journal article" date="2021" name="Int. J. Syst. Evol. Microbiol.">
        <title>Reticulibacter mediterranei gen. nov., sp. nov., within the new family Reticulibacteraceae fam. nov., and Ktedonospora formicarum gen. nov., sp. nov., Ktedonobacter robiniae sp. nov., Dictyobacter formicarum sp. nov. and Dictyobacter arantiisoli sp. nov., belonging to the class Ktedonobacteria.</title>
        <authorList>
            <person name="Yabe S."/>
            <person name="Zheng Y."/>
            <person name="Wang C.M."/>
            <person name="Sakai Y."/>
            <person name="Abe K."/>
            <person name="Yokota A."/>
            <person name="Donadio S."/>
            <person name="Cavaletti L."/>
            <person name="Monciardini P."/>
        </authorList>
    </citation>
    <scope>NUCLEOTIDE SEQUENCE [LARGE SCALE GENOMIC DNA]</scope>
    <source>
        <strain evidence="2 3">SOSP1-9</strain>
    </source>
</reference>
<proteinExistence type="predicted"/>
<evidence type="ECO:0000313" key="2">
    <source>
        <dbReference type="EMBL" id="GHO87508.1"/>
    </source>
</evidence>
<accession>A0ABQ3VNX2</accession>
<sequence length="167" mass="18791">MQQLSHVNGQEADEAAIRTLFTQLNEAWGNTDAFAAVFTEDADYITFDGTHTKGKAAIAQVHRPLFEGFMKGSRLSGNIQDMRFLAPDVALLHTTGRIIQKHQKRPSRRSLSTQTMVAVKQEDRWLFTAFQNTRYRPFNKTLFGRLLTLVARPASGSEKTLSTSSKM</sequence>
<dbReference type="InterPro" id="IPR032710">
    <property type="entry name" value="NTF2-like_dom_sf"/>
</dbReference>
<dbReference type="NCBIfam" id="TIGR02246">
    <property type="entry name" value="SgcJ/EcaC family oxidoreductase"/>
    <property type="match status" value="1"/>
</dbReference>
<evidence type="ECO:0000259" key="1">
    <source>
        <dbReference type="Pfam" id="PF14534"/>
    </source>
</evidence>